<organism evidence="1">
    <name type="scientific">marine sediment metagenome</name>
    <dbReference type="NCBI Taxonomy" id="412755"/>
    <lineage>
        <taxon>unclassified sequences</taxon>
        <taxon>metagenomes</taxon>
        <taxon>ecological metagenomes</taxon>
    </lineage>
</organism>
<protein>
    <recommendedName>
        <fullName evidence="2">PD(D/E)XK endonuclease domain-containing protein</fullName>
    </recommendedName>
</protein>
<evidence type="ECO:0000313" key="1">
    <source>
        <dbReference type="EMBL" id="GAI70722.1"/>
    </source>
</evidence>
<comment type="caution">
    <text evidence="1">The sequence shown here is derived from an EMBL/GenBank/DDBJ whole genome shotgun (WGS) entry which is preliminary data.</text>
</comment>
<sequence>MTKRKENLGLAGEYFITSELLLRDFYAQPTFGKMKKMDLLIVNLEKEESSLKIIEVKASQEQKKIPMVKGIPLKPNYLIIFLDYENKLPNEKPDIYILNSNDWFNFLKIRITEIVDNWKAKKPPEKRKGKIRGPNDRSLWIYTRPNSILQEIRENEKIKYFMEDPNSNTSIKIASIKESEGKVKWKNPKGATGIDVPIRLIKNYKVEYDKEWEKLF</sequence>
<name>X1QQ98_9ZZZZ</name>
<gene>
    <name evidence="1" type="ORF">S12H4_06660</name>
</gene>
<evidence type="ECO:0008006" key="2">
    <source>
        <dbReference type="Google" id="ProtNLM"/>
    </source>
</evidence>
<dbReference type="AlphaFoldDB" id="X1QQ98"/>
<reference evidence="1" key="1">
    <citation type="journal article" date="2014" name="Front. Microbiol.">
        <title>High frequency of phylogenetically diverse reductive dehalogenase-homologous genes in deep subseafloor sedimentary metagenomes.</title>
        <authorList>
            <person name="Kawai M."/>
            <person name="Futagami T."/>
            <person name="Toyoda A."/>
            <person name="Takaki Y."/>
            <person name="Nishi S."/>
            <person name="Hori S."/>
            <person name="Arai W."/>
            <person name="Tsubouchi T."/>
            <person name="Morono Y."/>
            <person name="Uchiyama I."/>
            <person name="Ito T."/>
            <person name="Fujiyama A."/>
            <person name="Inagaki F."/>
            <person name="Takami H."/>
        </authorList>
    </citation>
    <scope>NUCLEOTIDE SEQUENCE</scope>
    <source>
        <strain evidence="1">Expedition CK06-06</strain>
    </source>
</reference>
<proteinExistence type="predicted"/>
<dbReference type="EMBL" id="BARW01002366">
    <property type="protein sequence ID" value="GAI70722.1"/>
    <property type="molecule type" value="Genomic_DNA"/>
</dbReference>
<accession>X1QQ98</accession>